<dbReference type="KEGG" id="slau:SLA_2152"/>
<feature type="region of interest" description="Disordered" evidence="1">
    <location>
        <begin position="28"/>
        <end position="60"/>
    </location>
</feature>
<evidence type="ECO:0000256" key="1">
    <source>
        <dbReference type="SAM" id="MobiDB-lite"/>
    </source>
</evidence>
<reference evidence="2 3" key="1">
    <citation type="journal article" date="2016" name="Genome Announc.">
        <title>Complete Genome Sequence of Thiostrepton-Producing Streptomyces laurentii ATCC 31255.</title>
        <authorList>
            <person name="Doi K."/>
            <person name="Fujino Y."/>
            <person name="Nagayoshi Y."/>
            <person name="Ohshima T."/>
            <person name="Ogata S."/>
        </authorList>
    </citation>
    <scope>NUCLEOTIDE SEQUENCE [LARGE SCALE GENOMIC DNA]</scope>
    <source>
        <strain evidence="2 3">ATCC 31255</strain>
    </source>
</reference>
<gene>
    <name evidence="2" type="ORF">SLA_2152</name>
</gene>
<organism evidence="2 3">
    <name type="scientific">Streptomyces laurentii</name>
    <dbReference type="NCBI Taxonomy" id="39478"/>
    <lineage>
        <taxon>Bacteria</taxon>
        <taxon>Bacillati</taxon>
        <taxon>Actinomycetota</taxon>
        <taxon>Actinomycetes</taxon>
        <taxon>Kitasatosporales</taxon>
        <taxon>Streptomycetaceae</taxon>
        <taxon>Streptomyces</taxon>
    </lineage>
</organism>
<keyword evidence="3" id="KW-1185">Reference proteome</keyword>
<dbReference type="Proteomes" id="UP000217676">
    <property type="component" value="Chromosome"/>
</dbReference>
<evidence type="ECO:0000313" key="2">
    <source>
        <dbReference type="EMBL" id="BAU83086.1"/>
    </source>
</evidence>
<accession>A0A160NY77</accession>
<protein>
    <submittedName>
        <fullName evidence="2">Uncharacterized protein</fullName>
    </submittedName>
</protein>
<feature type="compositionally biased region" description="Pro residues" evidence="1">
    <location>
        <begin position="38"/>
        <end position="50"/>
    </location>
</feature>
<sequence>MCEARGYARAGAHPLRAPYRLVPFRAGRAQARTDLSAPAPPQPSPPPVVDPKPVQGLSAG</sequence>
<dbReference type="EMBL" id="AP017424">
    <property type="protein sequence ID" value="BAU83086.1"/>
    <property type="molecule type" value="Genomic_DNA"/>
</dbReference>
<evidence type="ECO:0000313" key="3">
    <source>
        <dbReference type="Proteomes" id="UP000217676"/>
    </source>
</evidence>
<proteinExistence type="predicted"/>
<name>A0A160NY77_STRLU</name>
<dbReference type="AlphaFoldDB" id="A0A160NY77"/>